<keyword evidence="4 5" id="KW-0472">Membrane</keyword>
<evidence type="ECO:0000256" key="5">
    <source>
        <dbReference type="SAM" id="Phobius"/>
    </source>
</evidence>
<dbReference type="GO" id="GO:0016020">
    <property type="term" value="C:membrane"/>
    <property type="evidence" value="ECO:0007669"/>
    <property type="project" value="UniProtKB-SubCell"/>
</dbReference>
<proteinExistence type="predicted"/>
<evidence type="ECO:0000256" key="3">
    <source>
        <dbReference type="ARBA" id="ARBA00022989"/>
    </source>
</evidence>
<feature type="transmembrane region" description="Helical" evidence="5">
    <location>
        <begin position="225"/>
        <end position="246"/>
    </location>
</feature>
<evidence type="ECO:0000313" key="7">
    <source>
        <dbReference type="EMBL" id="AVY96136.1"/>
    </source>
</evidence>
<dbReference type="InterPro" id="IPR037185">
    <property type="entry name" value="EmrE-like"/>
</dbReference>
<reference evidence="7 8" key="1">
    <citation type="submission" date="2018-04" db="EMBL/GenBank/DDBJ databases">
        <title>Denitrifier Microvirgula.</title>
        <authorList>
            <person name="Anderson E."/>
            <person name="Jang J."/>
            <person name="Ishii S."/>
        </authorList>
    </citation>
    <scope>NUCLEOTIDE SEQUENCE [LARGE SCALE GENOMIC DNA]</scope>
    <source>
        <strain evidence="7 8">BE2.4</strain>
    </source>
</reference>
<evidence type="ECO:0000313" key="8">
    <source>
        <dbReference type="Proteomes" id="UP000244173"/>
    </source>
</evidence>
<sequence length="271" mass="28777">MLVAAFFFALMASCVKLGAVHHGAVELVFWRTLFGMVSLGAVAGVRRQSLLTPNWWVQVKRGLFGYVSLVCYFSAMTELSISTAVTLNYSSSIFLALLSVLMLGERLTPKLLLSLGLGLVGVALLLRPSIGAGQWQSGMIGLGSGLMAAFAYLHVRELGQLGEPDWRTVFWFTGLSTVCGGVWLLLSGGFRLPTAESVWPLLGMGITATLAQLAMTRAYSQGDKLVASALAYCTVAFTALAGALLFGDRLDLPAVAAIVLIVVSGLIAARR</sequence>
<feature type="transmembrane region" description="Helical" evidence="5">
    <location>
        <begin position="24"/>
        <end position="43"/>
    </location>
</feature>
<dbReference type="InterPro" id="IPR000620">
    <property type="entry name" value="EamA_dom"/>
</dbReference>
<dbReference type="Pfam" id="PF00892">
    <property type="entry name" value="EamA"/>
    <property type="match status" value="2"/>
</dbReference>
<dbReference type="AlphaFoldDB" id="A0A2S0PFI6"/>
<keyword evidence="2 5" id="KW-0812">Transmembrane</keyword>
<evidence type="ECO:0000256" key="1">
    <source>
        <dbReference type="ARBA" id="ARBA00004141"/>
    </source>
</evidence>
<feature type="transmembrane region" description="Helical" evidence="5">
    <location>
        <begin position="167"/>
        <end position="186"/>
    </location>
</feature>
<evidence type="ECO:0000256" key="2">
    <source>
        <dbReference type="ARBA" id="ARBA00022692"/>
    </source>
</evidence>
<dbReference type="PANTHER" id="PTHR22911">
    <property type="entry name" value="ACYL-MALONYL CONDENSING ENZYME-RELATED"/>
    <property type="match status" value="1"/>
</dbReference>
<dbReference type="Gene3D" id="1.10.3730.20">
    <property type="match status" value="2"/>
</dbReference>
<dbReference type="EMBL" id="CP028519">
    <property type="protein sequence ID" value="AVY96136.1"/>
    <property type="molecule type" value="Genomic_DNA"/>
</dbReference>
<feature type="transmembrane region" description="Helical" evidence="5">
    <location>
        <begin position="252"/>
        <end position="269"/>
    </location>
</feature>
<feature type="transmembrane region" description="Helical" evidence="5">
    <location>
        <begin position="63"/>
        <end position="81"/>
    </location>
</feature>
<feature type="transmembrane region" description="Helical" evidence="5">
    <location>
        <begin position="111"/>
        <end position="130"/>
    </location>
</feature>
<dbReference type="OrthoDB" id="8524934at2"/>
<comment type="subcellular location">
    <subcellularLocation>
        <location evidence="1">Membrane</location>
        <topology evidence="1">Multi-pass membrane protein</topology>
    </subcellularLocation>
</comment>
<dbReference type="SUPFAM" id="SSF103481">
    <property type="entry name" value="Multidrug resistance efflux transporter EmrE"/>
    <property type="match status" value="2"/>
</dbReference>
<gene>
    <name evidence="7" type="ORF">DAI18_15700</name>
</gene>
<feature type="domain" description="EamA" evidence="6">
    <location>
        <begin position="141"/>
        <end position="266"/>
    </location>
</feature>
<protein>
    <submittedName>
        <fullName evidence="7">EamA family transporter</fullName>
    </submittedName>
</protein>
<keyword evidence="8" id="KW-1185">Reference proteome</keyword>
<feature type="domain" description="EamA" evidence="6">
    <location>
        <begin position="1"/>
        <end position="126"/>
    </location>
</feature>
<dbReference type="Proteomes" id="UP000244173">
    <property type="component" value="Chromosome"/>
</dbReference>
<keyword evidence="3 5" id="KW-1133">Transmembrane helix</keyword>
<dbReference type="KEGG" id="maer:DAI18_15700"/>
<evidence type="ECO:0000256" key="4">
    <source>
        <dbReference type="ARBA" id="ARBA00023136"/>
    </source>
</evidence>
<evidence type="ECO:0000259" key="6">
    <source>
        <dbReference type="Pfam" id="PF00892"/>
    </source>
</evidence>
<accession>A0A2S0PFI6</accession>
<organism evidence="7 8">
    <name type="scientific">Microvirgula aerodenitrificans</name>
    <dbReference type="NCBI Taxonomy" id="57480"/>
    <lineage>
        <taxon>Bacteria</taxon>
        <taxon>Pseudomonadati</taxon>
        <taxon>Pseudomonadota</taxon>
        <taxon>Betaproteobacteria</taxon>
        <taxon>Neisseriales</taxon>
        <taxon>Aquaspirillaceae</taxon>
        <taxon>Microvirgula</taxon>
    </lineage>
</organism>
<feature type="transmembrane region" description="Helical" evidence="5">
    <location>
        <begin position="136"/>
        <end position="155"/>
    </location>
</feature>
<dbReference type="PANTHER" id="PTHR22911:SF6">
    <property type="entry name" value="SOLUTE CARRIER FAMILY 35 MEMBER G1"/>
    <property type="match status" value="1"/>
</dbReference>
<dbReference type="STRING" id="1122240.GCA_000620105_03257"/>
<name>A0A2S0PFI6_9NEIS</name>